<proteinExistence type="predicted"/>
<evidence type="ECO:0000313" key="1">
    <source>
        <dbReference type="EMBL" id="MEQ2289829.1"/>
    </source>
</evidence>
<protein>
    <submittedName>
        <fullName evidence="1">Uncharacterized protein</fullName>
    </submittedName>
</protein>
<name>A0ABV0Y7R3_9TELE</name>
<dbReference type="EMBL" id="JAHRIP010025021">
    <property type="protein sequence ID" value="MEQ2289829.1"/>
    <property type="molecule type" value="Genomic_DNA"/>
</dbReference>
<gene>
    <name evidence="1" type="ORF">AMECASPLE_037237</name>
</gene>
<keyword evidence="2" id="KW-1185">Reference proteome</keyword>
<dbReference type="Proteomes" id="UP001469553">
    <property type="component" value="Unassembled WGS sequence"/>
</dbReference>
<evidence type="ECO:0000313" key="2">
    <source>
        <dbReference type="Proteomes" id="UP001469553"/>
    </source>
</evidence>
<organism evidence="1 2">
    <name type="scientific">Ameca splendens</name>
    <dbReference type="NCBI Taxonomy" id="208324"/>
    <lineage>
        <taxon>Eukaryota</taxon>
        <taxon>Metazoa</taxon>
        <taxon>Chordata</taxon>
        <taxon>Craniata</taxon>
        <taxon>Vertebrata</taxon>
        <taxon>Euteleostomi</taxon>
        <taxon>Actinopterygii</taxon>
        <taxon>Neopterygii</taxon>
        <taxon>Teleostei</taxon>
        <taxon>Neoteleostei</taxon>
        <taxon>Acanthomorphata</taxon>
        <taxon>Ovalentaria</taxon>
        <taxon>Atherinomorphae</taxon>
        <taxon>Cyprinodontiformes</taxon>
        <taxon>Goodeidae</taxon>
        <taxon>Ameca</taxon>
    </lineage>
</organism>
<sequence>MQSQNDKTLTSINQGVVSGIPAAVDQGFSSCICFGFCFTGSVQHMESRNNSIKYEEILGENIRKPKLEHHWTFKQDNGSKHILLFILARTSFFKEINILNRFFFFFSGKIKI</sequence>
<accession>A0ABV0Y7R3</accession>
<reference evidence="1 2" key="1">
    <citation type="submission" date="2021-06" db="EMBL/GenBank/DDBJ databases">
        <authorList>
            <person name="Palmer J.M."/>
        </authorList>
    </citation>
    <scope>NUCLEOTIDE SEQUENCE [LARGE SCALE GENOMIC DNA]</scope>
    <source>
        <strain evidence="1 2">AS_MEX2019</strain>
        <tissue evidence="1">Muscle</tissue>
    </source>
</reference>
<comment type="caution">
    <text evidence="1">The sequence shown here is derived from an EMBL/GenBank/DDBJ whole genome shotgun (WGS) entry which is preliminary data.</text>
</comment>